<keyword evidence="2" id="KW-1185">Reference proteome</keyword>
<evidence type="ECO:0000313" key="1">
    <source>
        <dbReference type="EMBL" id="KAG8469815.1"/>
    </source>
</evidence>
<dbReference type="Proteomes" id="UP000751190">
    <property type="component" value="Unassembled WGS sequence"/>
</dbReference>
<dbReference type="Gene3D" id="1.10.600.10">
    <property type="entry name" value="Farnesyl Diphosphate Synthase"/>
    <property type="match status" value="1"/>
</dbReference>
<dbReference type="AlphaFoldDB" id="A0A8J5XXN5"/>
<dbReference type="EMBL" id="JAGTXO010000002">
    <property type="protein sequence ID" value="KAG8469815.1"/>
    <property type="molecule type" value="Genomic_DNA"/>
</dbReference>
<evidence type="ECO:0008006" key="3">
    <source>
        <dbReference type="Google" id="ProtNLM"/>
    </source>
</evidence>
<dbReference type="OrthoDB" id="270318at2759"/>
<dbReference type="OMA" id="YNDPMPD"/>
<accession>A0A8J5XXN5</accession>
<proteinExistence type="predicted"/>
<comment type="caution">
    <text evidence="1">The sequence shown here is derived from an EMBL/GenBank/DDBJ whole genome shotgun (WGS) entry which is preliminary data.</text>
</comment>
<dbReference type="InterPro" id="IPR008949">
    <property type="entry name" value="Isoprenoid_synthase_dom_sf"/>
</dbReference>
<evidence type="ECO:0000313" key="2">
    <source>
        <dbReference type="Proteomes" id="UP000751190"/>
    </source>
</evidence>
<sequence length="306" mass="33435">MAARVGKVRLGARVGHMGFLRTYAASARSLEHCVDQTRDLDRERYLCNLFLPPTARPVVFAVHAFNLELARVRETVSEPTIRRMRLQWWRDTLESAARGRPAANPTAEAVAAALSAHPVMRPWLDRMIEMRELELEIELQPADMVWVDAYAVGTAGSLLHCALEAVGADSDAAHDAAAHVGRAHGLVTALRGLPHHQAQGYTHLPRTLTEAHDVKLRDLLSSRQPANLDSAVAELASSARRSLAEGDAILRTLPPAARAALAPAAVCGTYLAALARAGHDIFDPRLRNLRLRLLGSLVARNLLGWR</sequence>
<protein>
    <recommendedName>
        <fullName evidence="3">Phytoene synthase</fullName>
    </recommendedName>
</protein>
<gene>
    <name evidence="1" type="ORF">KFE25_006270</name>
</gene>
<reference evidence="1" key="1">
    <citation type="submission" date="2021-05" db="EMBL/GenBank/DDBJ databases">
        <title>The genome of the haptophyte Pavlova lutheri (Diacronema luteri, Pavlovales) - a model for lipid biosynthesis in eukaryotic algae.</title>
        <authorList>
            <person name="Hulatt C.J."/>
            <person name="Posewitz M.C."/>
        </authorList>
    </citation>
    <scope>NUCLEOTIDE SEQUENCE</scope>
    <source>
        <strain evidence="1">NIVA-4/92</strain>
    </source>
</reference>
<organism evidence="1 2">
    <name type="scientific">Diacronema lutheri</name>
    <name type="common">Unicellular marine alga</name>
    <name type="synonym">Monochrysis lutheri</name>
    <dbReference type="NCBI Taxonomy" id="2081491"/>
    <lineage>
        <taxon>Eukaryota</taxon>
        <taxon>Haptista</taxon>
        <taxon>Haptophyta</taxon>
        <taxon>Pavlovophyceae</taxon>
        <taxon>Pavlovales</taxon>
        <taxon>Pavlovaceae</taxon>
        <taxon>Diacronema</taxon>
    </lineage>
</organism>
<dbReference type="InterPro" id="IPR002060">
    <property type="entry name" value="Squ/phyt_synthse"/>
</dbReference>
<name>A0A8J5XXN5_DIALT</name>
<dbReference type="SUPFAM" id="SSF48576">
    <property type="entry name" value="Terpenoid synthases"/>
    <property type="match status" value="1"/>
</dbReference>
<dbReference type="Pfam" id="PF00494">
    <property type="entry name" value="SQS_PSY"/>
    <property type="match status" value="1"/>
</dbReference>